<evidence type="ECO:0000313" key="6">
    <source>
        <dbReference type="EMBL" id="NFV81347.1"/>
    </source>
</evidence>
<dbReference type="InterPro" id="IPR050248">
    <property type="entry name" value="Polysacc_deacetylase_ArnD"/>
</dbReference>
<dbReference type="InterPro" id="IPR011330">
    <property type="entry name" value="Glyco_hydro/deAcase_b/a-brl"/>
</dbReference>
<evidence type="ECO:0000256" key="4">
    <source>
        <dbReference type="ARBA" id="ARBA00032976"/>
    </source>
</evidence>
<dbReference type="InterPro" id="IPR002509">
    <property type="entry name" value="NODB_dom"/>
</dbReference>
<evidence type="ECO:0000256" key="2">
    <source>
        <dbReference type="ARBA" id="ARBA00010973"/>
    </source>
</evidence>
<reference evidence="6 7" key="1">
    <citation type="submission" date="2020-02" db="EMBL/GenBank/DDBJ databases">
        <authorList>
            <person name="Dziuba M."/>
            <person name="Kuznetsov B."/>
            <person name="Mardanov A."/>
            <person name="Ravin N."/>
            <person name="Grouzdev D."/>
        </authorList>
    </citation>
    <scope>NUCLEOTIDE SEQUENCE [LARGE SCALE GENOMIC DNA]</scope>
    <source>
        <strain evidence="6 7">SpK</strain>
    </source>
</reference>
<protein>
    <recommendedName>
        <fullName evidence="3">Chitooligosaccharide deacetylase</fullName>
    </recommendedName>
    <alternativeName>
        <fullName evidence="4">Nodulation protein B</fullName>
    </alternativeName>
</protein>
<evidence type="ECO:0000256" key="1">
    <source>
        <dbReference type="ARBA" id="ARBA00003236"/>
    </source>
</evidence>
<evidence type="ECO:0000313" key="7">
    <source>
        <dbReference type="Proteomes" id="UP000480684"/>
    </source>
</evidence>
<comment type="caution">
    <text evidence="6">The sequence shown here is derived from an EMBL/GenBank/DDBJ whole genome shotgun (WGS) entry which is preliminary data.</text>
</comment>
<dbReference type="Pfam" id="PF01522">
    <property type="entry name" value="Polysacc_deac_1"/>
    <property type="match status" value="1"/>
</dbReference>
<dbReference type="PANTHER" id="PTHR10587">
    <property type="entry name" value="GLYCOSYL TRANSFERASE-RELATED"/>
    <property type="match status" value="1"/>
</dbReference>
<dbReference type="GO" id="GO:0005975">
    <property type="term" value="P:carbohydrate metabolic process"/>
    <property type="evidence" value="ECO:0007669"/>
    <property type="project" value="InterPro"/>
</dbReference>
<dbReference type="GO" id="GO:0016810">
    <property type="term" value="F:hydrolase activity, acting on carbon-nitrogen (but not peptide) bonds"/>
    <property type="evidence" value="ECO:0007669"/>
    <property type="project" value="InterPro"/>
</dbReference>
<comment type="similarity">
    <text evidence="2">Belongs to the polysaccharide deacetylase family.</text>
</comment>
<dbReference type="EMBL" id="JAAIYP010000039">
    <property type="protein sequence ID" value="NFV81347.1"/>
    <property type="molecule type" value="Genomic_DNA"/>
</dbReference>
<comment type="function">
    <text evidence="1">Is involved in generating a small heat-stable compound (Nod), an acylated oligomer of N-acetylglucosamine, that stimulates mitosis in various plant protoplasts.</text>
</comment>
<dbReference type="AlphaFoldDB" id="A0A7C9UV40"/>
<keyword evidence="7" id="KW-1185">Reference proteome</keyword>
<dbReference type="PANTHER" id="PTHR10587:SF137">
    <property type="entry name" value="4-DEOXY-4-FORMAMIDO-L-ARABINOSE-PHOSPHOUNDECAPRENOL DEFORMYLASE ARND-RELATED"/>
    <property type="match status" value="1"/>
</dbReference>
<sequence length="243" mass="26949">MQVSVSPGMWLPVLRTQPPGNDAVAITIDDAPMPDSLPAMLDVLDRHNAKATFFMSGCRAILAEELVQETVRRGHAVYGHGWEHVRLDREKPERLIADFDRCETLLAKYRPTPSAYLVRMPYNGGYRKIAVHRAIRRWMPGSQIAHWRLSTEDHLISPRCASAAEVEAACRVEARRVVSSAAIKGAIVLMHDQPINERPNGHLKAAVTVALMEALLVELAAAKLRAGVLVPHASQSLLSRFFL</sequence>
<gene>
    <name evidence="6" type="ORF">G4223_14615</name>
</gene>
<feature type="domain" description="NodB homology" evidence="5">
    <location>
        <begin position="22"/>
        <end position="231"/>
    </location>
</feature>
<name>A0A7C9UV40_9PROT</name>
<accession>A0A7C9UV40</accession>
<organism evidence="6 7">
    <name type="scientific">Magnetospirillum aberrantis SpK</name>
    <dbReference type="NCBI Taxonomy" id="908842"/>
    <lineage>
        <taxon>Bacteria</taxon>
        <taxon>Pseudomonadati</taxon>
        <taxon>Pseudomonadota</taxon>
        <taxon>Alphaproteobacteria</taxon>
        <taxon>Rhodospirillales</taxon>
        <taxon>Rhodospirillaceae</taxon>
        <taxon>Magnetospirillum</taxon>
    </lineage>
</organism>
<dbReference type="Proteomes" id="UP000480684">
    <property type="component" value="Unassembled WGS sequence"/>
</dbReference>
<dbReference type="PROSITE" id="PS51677">
    <property type="entry name" value="NODB"/>
    <property type="match status" value="1"/>
</dbReference>
<dbReference type="Gene3D" id="3.20.20.370">
    <property type="entry name" value="Glycoside hydrolase/deacetylase"/>
    <property type="match status" value="1"/>
</dbReference>
<evidence type="ECO:0000259" key="5">
    <source>
        <dbReference type="PROSITE" id="PS51677"/>
    </source>
</evidence>
<dbReference type="CDD" id="cd10917">
    <property type="entry name" value="CE4_NodB_like_6s_7s"/>
    <property type="match status" value="1"/>
</dbReference>
<evidence type="ECO:0000256" key="3">
    <source>
        <dbReference type="ARBA" id="ARBA00020071"/>
    </source>
</evidence>
<dbReference type="RefSeq" id="WP_163681294.1">
    <property type="nucleotide sequence ID" value="NZ_JAAIYP010000039.1"/>
</dbReference>
<dbReference type="SUPFAM" id="SSF88713">
    <property type="entry name" value="Glycoside hydrolase/deacetylase"/>
    <property type="match status" value="1"/>
</dbReference>
<proteinExistence type="inferred from homology"/>